<organism evidence="1 2">
    <name type="scientific">Neophaeococcomyces mojaviensis</name>
    <dbReference type="NCBI Taxonomy" id="3383035"/>
    <lineage>
        <taxon>Eukaryota</taxon>
        <taxon>Fungi</taxon>
        <taxon>Dikarya</taxon>
        <taxon>Ascomycota</taxon>
        <taxon>Pezizomycotina</taxon>
        <taxon>Eurotiomycetes</taxon>
        <taxon>Chaetothyriomycetidae</taxon>
        <taxon>Chaetothyriales</taxon>
        <taxon>Chaetothyriales incertae sedis</taxon>
        <taxon>Neophaeococcomyces</taxon>
    </lineage>
</organism>
<sequence>MSDNLDTGFRQDPLTTPREYKDNPMDKQFTPRNPVELDAPKHDLISPEELAACDGTNPDKPTYVAIKGIVFDVSKNKAYQPGGSYAVFAGKDPSRALGSSSLKPEDCVPDWHDLDDEKKTVLNDWFKFFSKRYNIVGQVAGANNMDH</sequence>
<keyword evidence="2" id="KW-1185">Reference proteome</keyword>
<evidence type="ECO:0000313" key="2">
    <source>
        <dbReference type="Proteomes" id="UP001172386"/>
    </source>
</evidence>
<dbReference type="EMBL" id="JAPDRQ010000315">
    <property type="protein sequence ID" value="KAJ9650731.1"/>
    <property type="molecule type" value="Genomic_DNA"/>
</dbReference>
<reference evidence="1" key="1">
    <citation type="submission" date="2022-10" db="EMBL/GenBank/DDBJ databases">
        <title>Culturing micro-colonial fungi from biological soil crusts in the Mojave desert and describing Neophaeococcomyces mojavensis, and introducing the new genera and species Taxawa tesnikishii.</title>
        <authorList>
            <person name="Kurbessoian T."/>
            <person name="Stajich J.E."/>
        </authorList>
    </citation>
    <scope>NUCLEOTIDE SEQUENCE</scope>
    <source>
        <strain evidence="1">JES_112</strain>
    </source>
</reference>
<protein>
    <submittedName>
        <fullName evidence="1">Uncharacterized protein</fullName>
    </submittedName>
</protein>
<evidence type="ECO:0000313" key="1">
    <source>
        <dbReference type="EMBL" id="KAJ9650731.1"/>
    </source>
</evidence>
<accession>A0ACC2ZSZ3</accession>
<proteinExistence type="predicted"/>
<gene>
    <name evidence="1" type="ORF">H2198_009980</name>
</gene>
<name>A0ACC2ZSZ3_9EURO</name>
<comment type="caution">
    <text evidence="1">The sequence shown here is derived from an EMBL/GenBank/DDBJ whole genome shotgun (WGS) entry which is preliminary data.</text>
</comment>
<dbReference type="Proteomes" id="UP001172386">
    <property type="component" value="Unassembled WGS sequence"/>
</dbReference>